<reference evidence="7" key="1">
    <citation type="journal article" date="2020" name="Stud. Mycol.">
        <title>101 Dothideomycetes genomes: a test case for predicting lifestyles and emergence of pathogens.</title>
        <authorList>
            <person name="Haridas S."/>
            <person name="Albert R."/>
            <person name="Binder M."/>
            <person name="Bloem J."/>
            <person name="Labutti K."/>
            <person name="Salamov A."/>
            <person name="Andreopoulos B."/>
            <person name="Baker S."/>
            <person name="Barry K."/>
            <person name="Bills G."/>
            <person name="Bluhm B."/>
            <person name="Cannon C."/>
            <person name="Castanera R."/>
            <person name="Culley D."/>
            <person name="Daum C."/>
            <person name="Ezra D."/>
            <person name="Gonzalez J."/>
            <person name="Henrissat B."/>
            <person name="Kuo A."/>
            <person name="Liang C."/>
            <person name="Lipzen A."/>
            <person name="Lutzoni F."/>
            <person name="Magnuson J."/>
            <person name="Mondo S."/>
            <person name="Nolan M."/>
            <person name="Ohm R."/>
            <person name="Pangilinan J."/>
            <person name="Park H.-J."/>
            <person name="Ramirez L."/>
            <person name="Alfaro M."/>
            <person name="Sun H."/>
            <person name="Tritt A."/>
            <person name="Yoshinaga Y."/>
            <person name="Zwiers L.-H."/>
            <person name="Turgeon B."/>
            <person name="Goodwin S."/>
            <person name="Spatafora J."/>
            <person name="Crous P."/>
            <person name="Grigoriev I."/>
        </authorList>
    </citation>
    <scope>NUCLEOTIDE SEQUENCE</scope>
    <source>
        <strain evidence="7">CBS 130266</strain>
    </source>
</reference>
<keyword evidence="8" id="KW-1185">Reference proteome</keyword>
<sequence>MARAEVPKSLQEIRNPTSVSNQIAALKQLKHDIIGHDQRKELVVRHGIIGALVRNLTDRTAVRGKRRSEDDGGAEEDEIRVQSIQIITSLAHGGLAFIHPLLHGGVIQIVDKEAIQPLLSTLSPSTNQPKLILETLKCINAMAEALSTEVDSPEDTYMYHLSSQLYSKPTIDSLAEIVAQRARSMTVDDQVTLVMKIVNHTLRSAEGSTHHRALVKAGVLDCLASRLAGLVIKMGLASSALDQSFISSLLPATSRTNLVPMLEVLATITKDSAYRSLRLLCSSSMLGVFPIASATSQQRSDDQYMTFTDERQSSEPTTTNRLDYLLPKLQAVQNKNEHNFSKAFPVLGSLSSQSDLSRMPYFNETQAMVSSRTISADEFGSGLFAWLVIVARTTTGMERLAALELLTHLVSALDKNVMDSWADSPRNRDRTLAFLAVPLLVRVMEETSSKLLPKEINTNDERWTVKERVPMVLAVLVEDCPSLQKAAVDANAIKMLCQMLKKSFDPVVLAKKPMWSPNPHRPTEGLDEDGYNLHSAALAPEAIHMLRCRAAALRGLSAIAQKEDIHRKSVIDNGVVNCVVESLVRYPDGSLDSIRQQYSGSSQPKGNPNFVIVEACRLATALSRSVSILRTSLIDGGVAKPIFALLVSGSRAVRVCATDAVTNLVLQFSPMREELMSQGILKILCNHALWADAEMRVSSLWALKHLANSAPNEVKISIIEELGTEWLIRSMSGEGTSSSGFHHSHLATPNAAGQQVDLLNSVDDQPGMDMDESGSAGDSSEDEDEDAMIDSIGELPRPIAIPSQYRTRLKAIQQEEENPIIIARRDEIRVQEQVLDLVRNLISEAGPAQPEMIDHLLQSMGAQRLFECLANKLKPKSGSAAPATTPPRTRTTGTAIPAGKRPTLTTPGSTSQTQTPQQPFPEHLYIDAKLLESVIFILIHIANGKPQHRHILLSQTTTPTPLPSVTTTPPFSSQYTHLIDLTLPLFSHPGRRIRVACCWLVHNLMWMEDQSDANGAKGRALELRSRGFEEEVRRCVGDGDLDVRERARGCIEVWGRLLEGGNGERSGLGIGGGGRGGGWER</sequence>
<feature type="compositionally biased region" description="Low complexity" evidence="6">
    <location>
        <begin position="880"/>
        <end position="917"/>
    </location>
</feature>
<dbReference type="Proteomes" id="UP000800235">
    <property type="component" value="Unassembled WGS sequence"/>
</dbReference>
<proteinExistence type="predicted"/>
<evidence type="ECO:0000256" key="2">
    <source>
        <dbReference type="ARBA" id="ARBA00004496"/>
    </source>
</evidence>
<dbReference type="GO" id="GO:0034657">
    <property type="term" value="C:GID complex"/>
    <property type="evidence" value="ECO:0007669"/>
    <property type="project" value="TreeGrafter"/>
</dbReference>
<dbReference type="InterPro" id="IPR038739">
    <property type="entry name" value="ARMC8/Vid28"/>
</dbReference>
<evidence type="ECO:0000256" key="4">
    <source>
        <dbReference type="ARBA" id="ARBA00022737"/>
    </source>
</evidence>
<comment type="subcellular location">
    <subcellularLocation>
        <location evidence="2">Cytoplasm</location>
    </subcellularLocation>
    <subcellularLocation>
        <location evidence="1">Nucleus</location>
    </subcellularLocation>
</comment>
<dbReference type="EMBL" id="MU007100">
    <property type="protein sequence ID" value="KAF2421192.1"/>
    <property type="molecule type" value="Genomic_DNA"/>
</dbReference>
<keyword evidence="4" id="KW-0677">Repeat</keyword>
<evidence type="ECO:0000313" key="8">
    <source>
        <dbReference type="Proteomes" id="UP000800235"/>
    </source>
</evidence>
<evidence type="ECO:0000256" key="3">
    <source>
        <dbReference type="ARBA" id="ARBA00022490"/>
    </source>
</evidence>
<dbReference type="AlphaFoldDB" id="A0A9P4NHD0"/>
<organism evidence="7 8">
    <name type="scientific">Tothia fuscella</name>
    <dbReference type="NCBI Taxonomy" id="1048955"/>
    <lineage>
        <taxon>Eukaryota</taxon>
        <taxon>Fungi</taxon>
        <taxon>Dikarya</taxon>
        <taxon>Ascomycota</taxon>
        <taxon>Pezizomycotina</taxon>
        <taxon>Dothideomycetes</taxon>
        <taxon>Pleosporomycetidae</taxon>
        <taxon>Venturiales</taxon>
        <taxon>Cylindrosympodiaceae</taxon>
        <taxon>Tothia</taxon>
    </lineage>
</organism>
<accession>A0A9P4NHD0</accession>
<name>A0A9P4NHD0_9PEZI</name>
<dbReference type="InterPro" id="IPR016024">
    <property type="entry name" value="ARM-type_fold"/>
</dbReference>
<feature type="region of interest" description="Disordered" evidence="6">
    <location>
        <begin position="761"/>
        <end position="786"/>
    </location>
</feature>
<gene>
    <name evidence="7" type="ORF">EJ08DRAFT_620110</name>
</gene>
<dbReference type="InterPro" id="IPR011989">
    <property type="entry name" value="ARM-like"/>
</dbReference>
<dbReference type="GO" id="GO:0043161">
    <property type="term" value="P:proteasome-mediated ubiquitin-dependent protein catabolic process"/>
    <property type="evidence" value="ECO:0007669"/>
    <property type="project" value="TreeGrafter"/>
</dbReference>
<dbReference type="PANTHER" id="PTHR15651">
    <property type="entry name" value="ARMADILLO REPEAT-CONTAINING PROTEIN 8"/>
    <property type="match status" value="1"/>
</dbReference>
<comment type="caution">
    <text evidence="7">The sequence shown here is derived from an EMBL/GenBank/DDBJ whole genome shotgun (WGS) entry which is preliminary data.</text>
</comment>
<dbReference type="SUPFAM" id="SSF48371">
    <property type="entry name" value="ARM repeat"/>
    <property type="match status" value="1"/>
</dbReference>
<evidence type="ECO:0000313" key="7">
    <source>
        <dbReference type="EMBL" id="KAF2421192.1"/>
    </source>
</evidence>
<dbReference type="OrthoDB" id="5559898at2759"/>
<feature type="region of interest" description="Disordered" evidence="6">
    <location>
        <begin position="875"/>
        <end position="919"/>
    </location>
</feature>
<dbReference type="GO" id="GO:0005737">
    <property type="term" value="C:cytoplasm"/>
    <property type="evidence" value="ECO:0007669"/>
    <property type="project" value="UniProtKB-SubCell"/>
</dbReference>
<evidence type="ECO:0000256" key="5">
    <source>
        <dbReference type="ARBA" id="ARBA00023242"/>
    </source>
</evidence>
<keyword evidence="3" id="KW-0963">Cytoplasm</keyword>
<dbReference type="Gene3D" id="1.25.10.10">
    <property type="entry name" value="Leucine-rich Repeat Variant"/>
    <property type="match status" value="4"/>
</dbReference>
<dbReference type="GO" id="GO:0005634">
    <property type="term" value="C:nucleus"/>
    <property type="evidence" value="ECO:0007669"/>
    <property type="project" value="UniProtKB-SubCell"/>
</dbReference>
<evidence type="ECO:0000256" key="1">
    <source>
        <dbReference type="ARBA" id="ARBA00004123"/>
    </source>
</evidence>
<dbReference type="PANTHER" id="PTHR15651:SF7">
    <property type="entry name" value="ARMADILLO REPEAT-CONTAINING PROTEIN 8"/>
    <property type="match status" value="1"/>
</dbReference>
<keyword evidence="5" id="KW-0539">Nucleus</keyword>
<protein>
    <submittedName>
        <fullName evidence="7">ARM repeat-containing protein</fullName>
    </submittedName>
</protein>
<evidence type="ECO:0000256" key="6">
    <source>
        <dbReference type="SAM" id="MobiDB-lite"/>
    </source>
</evidence>